<accession>A0AAW9RFQ9</accession>
<dbReference type="EMBL" id="JAZHOG010000005">
    <property type="protein sequence ID" value="MEJ8567814.1"/>
    <property type="molecule type" value="Genomic_DNA"/>
</dbReference>
<name>A0AAW9RFQ9_9GAMM</name>
<proteinExistence type="predicted"/>
<evidence type="ECO:0000256" key="1">
    <source>
        <dbReference type="SAM" id="Phobius"/>
    </source>
</evidence>
<evidence type="ECO:0000313" key="3">
    <source>
        <dbReference type="Proteomes" id="UP001359886"/>
    </source>
</evidence>
<keyword evidence="3" id="KW-1185">Reference proteome</keyword>
<comment type="caution">
    <text evidence="2">The sequence shown here is derived from an EMBL/GenBank/DDBJ whole genome shotgun (WGS) entry which is preliminary data.</text>
</comment>
<dbReference type="RefSeq" id="WP_354695137.1">
    <property type="nucleotide sequence ID" value="NZ_JAZHOG010000005.1"/>
</dbReference>
<protein>
    <submittedName>
        <fullName evidence="2">Uncharacterized protein</fullName>
    </submittedName>
</protein>
<dbReference type="Proteomes" id="UP001359886">
    <property type="component" value="Unassembled WGS sequence"/>
</dbReference>
<dbReference type="AlphaFoldDB" id="A0AAW9RFQ9"/>
<reference evidence="2 3" key="1">
    <citation type="submission" date="2024-02" db="EMBL/GenBank/DDBJ databases">
        <title>A novel Wenzhouxiangellaceae bacterium, isolated from coastal sediments.</title>
        <authorList>
            <person name="Du Z.-J."/>
            <person name="Ye Y.-Q."/>
            <person name="Zhang X.-Y."/>
        </authorList>
    </citation>
    <scope>NUCLEOTIDE SEQUENCE [LARGE SCALE GENOMIC DNA]</scope>
    <source>
        <strain evidence="2 3">CH-27</strain>
    </source>
</reference>
<feature type="transmembrane region" description="Helical" evidence="1">
    <location>
        <begin position="25"/>
        <end position="58"/>
    </location>
</feature>
<keyword evidence="1" id="KW-1133">Transmembrane helix</keyword>
<gene>
    <name evidence="2" type="ORF">V3330_09270</name>
</gene>
<organism evidence="2 3">
    <name type="scientific">Elongatibacter sediminis</name>
    <dbReference type="NCBI Taxonomy" id="3119006"/>
    <lineage>
        <taxon>Bacteria</taxon>
        <taxon>Pseudomonadati</taxon>
        <taxon>Pseudomonadota</taxon>
        <taxon>Gammaproteobacteria</taxon>
        <taxon>Chromatiales</taxon>
        <taxon>Wenzhouxiangellaceae</taxon>
        <taxon>Elongatibacter</taxon>
    </lineage>
</organism>
<keyword evidence="1" id="KW-0812">Transmembrane</keyword>
<sequence length="169" mass="18280">MRPRSIDQQIAALRPAVRSGLAGRFHVWLLACAAGCSLIAVVMWHPVPLMVAAFLAIVGLSERRAGPNIVAALSAYETQTHSSGEVTISTTTGSDEVHYHARVEEPGQSAWSYEFIPQGWTPEPGRYPARIWRDSVSSSIVLATIDGGLLIPRYAPQPAEPSDRHSQPG</sequence>
<evidence type="ECO:0000313" key="2">
    <source>
        <dbReference type="EMBL" id="MEJ8567814.1"/>
    </source>
</evidence>
<keyword evidence="1" id="KW-0472">Membrane</keyword>